<evidence type="ECO:0008006" key="4">
    <source>
        <dbReference type="Google" id="ProtNLM"/>
    </source>
</evidence>
<feature type="signal peptide" evidence="1">
    <location>
        <begin position="1"/>
        <end position="18"/>
    </location>
</feature>
<name>A0ABV0L7Q0_9GAMM</name>
<sequence length="128" mass="14876">MKKNIIFLMVIFSSLCLANPMEDIYKNLDITSFPSSLMPMTQGNKDRFSELKQVPKPVIKHSVITIEDESWLYEITFVKENRHGIHICFLDHAKKSSYDAQKPMVIRKYGERYVALRLNSGVCKSYAR</sequence>
<evidence type="ECO:0000256" key="1">
    <source>
        <dbReference type="SAM" id="SignalP"/>
    </source>
</evidence>
<proteinExistence type="predicted"/>
<protein>
    <recommendedName>
        <fullName evidence="4">Pesticin immunity protein</fullName>
    </recommendedName>
</protein>
<keyword evidence="3" id="KW-1185">Reference proteome</keyword>
<accession>A0ABV0L7Q0</accession>
<organism evidence="2 3">
    <name type="scientific">Marinomonas primoryensis</name>
    <dbReference type="NCBI Taxonomy" id="178399"/>
    <lineage>
        <taxon>Bacteria</taxon>
        <taxon>Pseudomonadati</taxon>
        <taxon>Pseudomonadota</taxon>
        <taxon>Gammaproteobacteria</taxon>
        <taxon>Oceanospirillales</taxon>
        <taxon>Oceanospirillaceae</taxon>
        <taxon>Marinomonas</taxon>
    </lineage>
</organism>
<dbReference type="RefSeq" id="WP_348578099.1">
    <property type="nucleotide sequence ID" value="NZ_JBDYKN010000043.1"/>
</dbReference>
<evidence type="ECO:0000313" key="3">
    <source>
        <dbReference type="Proteomes" id="UP001471651"/>
    </source>
</evidence>
<gene>
    <name evidence="2" type="ORF">ABKW32_18975</name>
</gene>
<dbReference type="Proteomes" id="UP001471651">
    <property type="component" value="Unassembled WGS sequence"/>
</dbReference>
<reference evidence="2 3" key="1">
    <citation type="submission" date="2024-05" db="EMBL/GenBank/DDBJ databases">
        <authorList>
            <person name="Busch G.E."/>
            <person name="Sharma I."/>
        </authorList>
    </citation>
    <scope>NUCLEOTIDE SEQUENCE [LARGE SCALE GENOMIC DNA]</scope>
    <source>
        <strain evidence="2 3">23GB23</strain>
    </source>
</reference>
<comment type="caution">
    <text evidence="2">The sequence shown here is derived from an EMBL/GenBank/DDBJ whole genome shotgun (WGS) entry which is preliminary data.</text>
</comment>
<keyword evidence="1" id="KW-0732">Signal</keyword>
<dbReference type="EMBL" id="JBDYKN010000043">
    <property type="protein sequence ID" value="MEP7731528.1"/>
    <property type="molecule type" value="Genomic_DNA"/>
</dbReference>
<evidence type="ECO:0000313" key="2">
    <source>
        <dbReference type="EMBL" id="MEP7731528.1"/>
    </source>
</evidence>
<feature type="chain" id="PRO_5047182377" description="Pesticin immunity protein" evidence="1">
    <location>
        <begin position="19"/>
        <end position="128"/>
    </location>
</feature>